<dbReference type="InterPro" id="IPR013320">
    <property type="entry name" value="ConA-like_dom_sf"/>
</dbReference>
<keyword evidence="3" id="KW-1185">Reference proteome</keyword>
<reference evidence="2 3" key="1">
    <citation type="submission" date="2016-11" db="EMBL/GenBank/DDBJ databases">
        <title>The macronuclear genome of Stentor coeruleus: a giant cell with tiny introns.</title>
        <authorList>
            <person name="Slabodnick M."/>
            <person name="Ruby J.G."/>
            <person name="Reiff S.B."/>
            <person name="Swart E.C."/>
            <person name="Gosai S."/>
            <person name="Prabakaran S."/>
            <person name="Witkowska E."/>
            <person name="Larue G.E."/>
            <person name="Fisher S."/>
            <person name="Freeman R.M."/>
            <person name="Gunawardena J."/>
            <person name="Chu W."/>
            <person name="Stover N.A."/>
            <person name="Gregory B.D."/>
            <person name="Nowacki M."/>
            <person name="Derisi J."/>
            <person name="Roy S.W."/>
            <person name="Marshall W.F."/>
            <person name="Sood P."/>
        </authorList>
    </citation>
    <scope>NUCLEOTIDE SEQUENCE [LARGE SCALE GENOMIC DNA]</scope>
    <source>
        <strain evidence="2">WM001</strain>
    </source>
</reference>
<accession>A0A1R2BMF9</accession>
<sequence length="955" mass="111103">MSLRFLELYRDSISFQGQSMETIESEELKQAHQSYSISFWLYLNRAEKNKQVTVIHKGNTFSSNPLIAIQERTLYIKIDIDRSRSEMLFSSIDIPIKKWVHIVFTLKSSDIIEASLYINGTKDSEISISQSRDLDQNSPSTKIYIGKDPWNHGLYGSVAEPVYYFTNLDLSLISNVFYSGLNNWQTNKKFATTKIIYESQDRASSTLPPRLLSARTPTSQKKQGMRSVTPLTLEQKLDNFFDNNPSTYSKVAEMVNSYEWLLVIYRILRSSMPVYRDDEGNLENKLEVDRMIPPLKQMQLNFTRNELVDMAKIMKCHSQVTYDKIQPWKNIEIDDIIQYADFLEGLKRHVDSLELGDFSLVSKDDIDNIERRNILLNRADEWYSARSGNFEICIDFCANCRRHQTSTWHNSNEYIEWYNIVYKDINDEFPGITIIGNKYGPPTIGIFAVYLEYLGAEGGLDKFGRLKVYKRKNLKPNSREILDSLYLIAYLFNDTSEVGEAQNDFKRRYGEKERHSESLTGMGQVSIEIKPKTQGKTVTELDSETEMFCRNWGCLKKLYLYGKNHKKACLYHPGRWEFGSVHGLWPENWTCCRGSWESQGCTHGFHNGVINQQVMKKCINRGELSAKSGRPDSVCGMSFPDPATCGKKYQIKSDCRYHTGHAECLGKNTYVWTCCNAEFNPNFPDDSFCVEGDHRFAEWPDEEAKIYFVTKSLNKKGRTSFHDSAKTSRFFNSDIKPYVNPYLVKKEKEALENENRYCLNWACESVYKEIDNNDKACKCHTGYWDFGHSGILKGKETIVLWEPHWRCCGGKWEDVGCTLIRHNGPLVAKMEERKWRWPSEGAKRMFLKKISHLWQRKLDSEHLSRKEVSQKYDSFCSEISSKILPSNMLHRFTLILHLHILCVSEDLSFMFKYQDVISKQAESLLSNKQGYIDKETFLEWWFAPLERIRPEMALT</sequence>
<proteinExistence type="predicted"/>
<dbReference type="OrthoDB" id="10261079at2759"/>
<feature type="region of interest" description="Disordered" evidence="1">
    <location>
        <begin position="208"/>
        <end position="228"/>
    </location>
</feature>
<evidence type="ECO:0000313" key="2">
    <source>
        <dbReference type="EMBL" id="OMJ77941.1"/>
    </source>
</evidence>
<dbReference type="Gene3D" id="2.60.120.200">
    <property type="match status" value="1"/>
</dbReference>
<dbReference type="Proteomes" id="UP000187209">
    <property type="component" value="Unassembled WGS sequence"/>
</dbReference>
<dbReference type="AlphaFoldDB" id="A0A1R2BMF9"/>
<protein>
    <submittedName>
        <fullName evidence="2">Uncharacterized protein</fullName>
    </submittedName>
</protein>
<evidence type="ECO:0000313" key="3">
    <source>
        <dbReference type="Proteomes" id="UP000187209"/>
    </source>
</evidence>
<dbReference type="SUPFAM" id="SSF49899">
    <property type="entry name" value="Concanavalin A-like lectins/glucanases"/>
    <property type="match status" value="1"/>
</dbReference>
<dbReference type="EMBL" id="MPUH01000548">
    <property type="protein sequence ID" value="OMJ77941.1"/>
    <property type="molecule type" value="Genomic_DNA"/>
</dbReference>
<organism evidence="2 3">
    <name type="scientific">Stentor coeruleus</name>
    <dbReference type="NCBI Taxonomy" id="5963"/>
    <lineage>
        <taxon>Eukaryota</taxon>
        <taxon>Sar</taxon>
        <taxon>Alveolata</taxon>
        <taxon>Ciliophora</taxon>
        <taxon>Postciliodesmatophora</taxon>
        <taxon>Heterotrichea</taxon>
        <taxon>Heterotrichida</taxon>
        <taxon>Stentoridae</taxon>
        <taxon>Stentor</taxon>
    </lineage>
</organism>
<evidence type="ECO:0000256" key="1">
    <source>
        <dbReference type="SAM" id="MobiDB-lite"/>
    </source>
</evidence>
<gene>
    <name evidence="2" type="ORF">SteCoe_22380</name>
</gene>
<comment type="caution">
    <text evidence="2">The sequence shown here is derived from an EMBL/GenBank/DDBJ whole genome shotgun (WGS) entry which is preliminary data.</text>
</comment>
<dbReference type="Pfam" id="PF13385">
    <property type="entry name" value="Laminin_G_3"/>
    <property type="match status" value="1"/>
</dbReference>
<name>A0A1R2BMF9_9CILI</name>